<dbReference type="Pfam" id="PF12099">
    <property type="entry name" value="DUF3575"/>
    <property type="match status" value="1"/>
</dbReference>
<comment type="caution">
    <text evidence="1">The sequence shown here is derived from an EMBL/GenBank/DDBJ whole genome shotgun (WGS) entry which is preliminary data.</text>
</comment>
<accession>A0A412SXT1</accession>
<evidence type="ECO:0000313" key="1">
    <source>
        <dbReference type="EMBL" id="KAB5324905.1"/>
    </source>
</evidence>
<organism evidence="1 2">
    <name type="scientific">Bacteroides stercoris</name>
    <dbReference type="NCBI Taxonomy" id="46506"/>
    <lineage>
        <taxon>Bacteria</taxon>
        <taxon>Pseudomonadati</taxon>
        <taxon>Bacteroidota</taxon>
        <taxon>Bacteroidia</taxon>
        <taxon>Bacteroidales</taxon>
        <taxon>Bacteroidaceae</taxon>
        <taxon>Bacteroides</taxon>
    </lineage>
</organism>
<protein>
    <submittedName>
        <fullName evidence="1">DUF3575 domain-containing protein</fullName>
    </submittedName>
</protein>
<evidence type="ECO:0000313" key="2">
    <source>
        <dbReference type="Proteomes" id="UP000431177"/>
    </source>
</evidence>
<name>A0A412SXT1_BACSE</name>
<dbReference type="Proteomes" id="UP000431177">
    <property type="component" value="Unassembled WGS sequence"/>
</dbReference>
<reference evidence="1 2" key="1">
    <citation type="journal article" date="2019" name="Nat. Med.">
        <title>A library of human gut bacterial isolates paired with longitudinal multiomics data enables mechanistic microbiome research.</title>
        <authorList>
            <person name="Poyet M."/>
            <person name="Groussin M."/>
            <person name="Gibbons S.M."/>
            <person name="Avila-Pacheco J."/>
            <person name="Jiang X."/>
            <person name="Kearney S.M."/>
            <person name="Perrotta A.R."/>
            <person name="Berdy B."/>
            <person name="Zhao S."/>
            <person name="Lieberman T.D."/>
            <person name="Swanson P.K."/>
            <person name="Smith M."/>
            <person name="Roesemann S."/>
            <person name="Alexander J.E."/>
            <person name="Rich S.A."/>
            <person name="Livny J."/>
            <person name="Vlamakis H."/>
            <person name="Clish C."/>
            <person name="Bullock K."/>
            <person name="Deik A."/>
            <person name="Scott J."/>
            <person name="Pierce K.A."/>
            <person name="Xavier R.J."/>
            <person name="Alm E.J."/>
        </authorList>
    </citation>
    <scope>NUCLEOTIDE SEQUENCE [LARGE SCALE GENOMIC DNA]</scope>
    <source>
        <strain evidence="1 2">BIOML-A2</strain>
    </source>
</reference>
<dbReference type="EMBL" id="WCLA01000042">
    <property type="protein sequence ID" value="KAB5324905.1"/>
    <property type="molecule type" value="Genomic_DNA"/>
</dbReference>
<proteinExistence type="predicted"/>
<dbReference type="InterPro" id="IPR021958">
    <property type="entry name" value="DUF3575"/>
</dbReference>
<dbReference type="AlphaFoldDB" id="A0A412SXT1"/>
<sequence length="389" mass="44763">MVEIIYLNIVFMLRASVIFSLFALQILPLVAQEKIDSVCVFRFCLRRDMFFVPYKSNEPQLEYLLAFVGRHKEEILNQRMFLIVNGYCNSLPTHKANLATAKLRSNRVKSELIVRRGLKEDCFITRNHAECGEYVTVSVHVVVSLADTLSEVGGVASVAMKTAPVRLSDTLVHLSALAVPPFMPTTVYPLPACTLMQYAPIVSSVGMRQASASPVPSRFALKTNLLYAAALLINAEAEFYFKRRLSLNLDWQYAWWSNRSKHKYYRLAAVSPELRYWFASKENFRGHFSGFYVGTGLYEFMARPTHGIQGEFFIAGGLTYGYMFPLGKRLRMEFSLGVGYMMTEYRQYHWDRGCYVYEKTQRYSYFGPTKAKVSLVWPLNRFKRKPKIE</sequence>
<gene>
    <name evidence="1" type="ORF">F9950_15545</name>
</gene>